<dbReference type="eggNOG" id="arCOG02329">
    <property type="taxonomic scope" value="Archaea"/>
</dbReference>
<evidence type="ECO:0000259" key="7">
    <source>
        <dbReference type="PROSITE" id="PS50112"/>
    </source>
</evidence>
<dbReference type="EMBL" id="CR936257">
    <property type="protein sequence ID" value="CAI49349.1"/>
    <property type="molecule type" value="Genomic_DNA"/>
</dbReference>
<dbReference type="CDD" id="cd00130">
    <property type="entry name" value="PAS"/>
    <property type="match status" value="1"/>
</dbReference>
<name>A0A1U7EW93_NATPD</name>
<dbReference type="SMART" id="SM00091">
    <property type="entry name" value="PAS"/>
    <property type="match status" value="2"/>
</dbReference>
<dbReference type="InterPro" id="IPR013655">
    <property type="entry name" value="PAS_fold_3"/>
</dbReference>
<dbReference type="InterPro" id="IPR052162">
    <property type="entry name" value="Sensor_kinase/Photoreceptor"/>
</dbReference>
<dbReference type="NCBIfam" id="TIGR00229">
    <property type="entry name" value="sensory_box"/>
    <property type="match status" value="2"/>
</dbReference>
<dbReference type="InterPro" id="IPR000014">
    <property type="entry name" value="PAS"/>
</dbReference>
<feature type="domain" description="PAS" evidence="7">
    <location>
        <begin position="2"/>
        <end position="75"/>
    </location>
</feature>
<dbReference type="PROSITE" id="PS50112">
    <property type="entry name" value="PAS"/>
    <property type="match status" value="2"/>
</dbReference>
<keyword evidence="3" id="KW-0597">Phosphoprotein</keyword>
<dbReference type="InterPro" id="IPR036890">
    <property type="entry name" value="HATPase_C_sf"/>
</dbReference>
<dbReference type="Gene3D" id="3.30.565.10">
    <property type="entry name" value="Histidine kinase-like ATPase, C-terminal domain"/>
    <property type="match status" value="1"/>
</dbReference>
<dbReference type="GO" id="GO:0004673">
    <property type="term" value="F:protein histidine kinase activity"/>
    <property type="evidence" value="ECO:0007669"/>
    <property type="project" value="UniProtKB-EC"/>
</dbReference>
<dbReference type="SUPFAM" id="SSF55785">
    <property type="entry name" value="PYP-like sensor domain (PAS domain)"/>
    <property type="match status" value="2"/>
</dbReference>
<gene>
    <name evidence="9" type="ordered locus">NP_2516A</name>
</gene>
<dbReference type="EC" id="2.7.13.3" evidence="2"/>
<dbReference type="InterPro" id="IPR000700">
    <property type="entry name" value="PAS-assoc_C"/>
</dbReference>
<dbReference type="InterPro" id="IPR001610">
    <property type="entry name" value="PAC"/>
</dbReference>
<feature type="domain" description="PAS" evidence="7">
    <location>
        <begin position="124"/>
        <end position="201"/>
    </location>
</feature>
<feature type="domain" description="PAC" evidence="8">
    <location>
        <begin position="77"/>
        <end position="127"/>
    </location>
</feature>
<dbReference type="PROSITE" id="PS50113">
    <property type="entry name" value="PAC"/>
    <property type="match status" value="1"/>
</dbReference>
<organism evidence="9 10">
    <name type="scientific">Natronomonas pharaonis (strain ATCC 35678 / DSM 2160 / CIP 103997 / JCM 8858 / NBRC 14720 / NCIMB 2260 / Gabara)</name>
    <name type="common">Halobacterium pharaonis</name>
    <dbReference type="NCBI Taxonomy" id="348780"/>
    <lineage>
        <taxon>Archaea</taxon>
        <taxon>Methanobacteriati</taxon>
        <taxon>Methanobacteriota</taxon>
        <taxon>Stenosarchaea group</taxon>
        <taxon>Halobacteria</taxon>
        <taxon>Halobacteriales</taxon>
        <taxon>Natronomonadaceae</taxon>
        <taxon>Natronomonas</taxon>
    </lineage>
</organism>
<dbReference type="Proteomes" id="UP000002698">
    <property type="component" value="Chromosome"/>
</dbReference>
<evidence type="ECO:0000259" key="8">
    <source>
        <dbReference type="PROSITE" id="PS50113"/>
    </source>
</evidence>
<dbReference type="AlphaFoldDB" id="A0A1U7EW93"/>
<dbReference type="KEGG" id="nph:NP_2516A"/>
<dbReference type="HOGENOM" id="CLU_000445_114_58_2"/>
<protein>
    <recommendedName>
        <fullName evidence="2">histidine kinase</fullName>
        <ecNumber evidence="2">2.7.13.3</ecNumber>
    </recommendedName>
</protein>
<dbReference type="SUPFAM" id="SSF55874">
    <property type="entry name" value="ATPase domain of HSP90 chaperone/DNA topoisomerase II/histidine kinase"/>
    <property type="match status" value="1"/>
</dbReference>
<dbReference type="InterPro" id="IPR004358">
    <property type="entry name" value="Sig_transdc_His_kin-like_C"/>
</dbReference>
<dbReference type="Pfam" id="PF02518">
    <property type="entry name" value="HATPase_c"/>
    <property type="match status" value="1"/>
</dbReference>
<sequence length="464" mass="51915">MDAETLASLLDHSQAKIVVIDEAGTYQYANDAVSRLLGYDPDAFVGLNTFECMHPDDRPEMEARFESLRSAPEGASETVEYRHRSADGGWVWLETRLSNRKLPDFDGYVASSHDISERKRAERQRNELRTRLEELTANTNDVLWTVSADWDEMLFVNDAYEDIWGQPTAEVRENPERFLDGIRPKDRSKARDGMERLAGGESVEMEYWVDPSVSFRRRVWVRAEPIFEDGDVVRIVGTARDVTDRYRRQRQLRVLDDLLRHNIRNTMNIVLGHAELIQRGAHPDAPSGMGTVIDSATDLLNTAEKGREVVEVLSGANETVTVDIADCVSTAVENARERYPEVPIKLRQPSTAVAEAIPKINQAVAELLENAIQHADGAAEVTAVVECQGERITINIIDNGPPIPENEIRPLFTEADLSAINHGTGLGLWLVYWVADLSDGELTFGRRADGEGNVVTLSLPQAER</sequence>
<dbReference type="GeneID" id="3701471"/>
<dbReference type="RefSeq" id="WP_011322975.1">
    <property type="nucleotide sequence ID" value="NC_007426.1"/>
</dbReference>
<evidence type="ECO:0000259" key="6">
    <source>
        <dbReference type="PROSITE" id="PS50109"/>
    </source>
</evidence>
<dbReference type="InterPro" id="IPR003594">
    <property type="entry name" value="HATPase_dom"/>
</dbReference>
<reference evidence="9 10" key="1">
    <citation type="journal article" date="2005" name="Genome Res.">
        <title>Living with two extremes: conclusions from the genome sequence of Natronomonas pharaonis.</title>
        <authorList>
            <person name="Falb M."/>
            <person name="Pfeiffer F."/>
            <person name="Palm P."/>
            <person name="Rodewald K."/>
            <person name="Hickmann V."/>
            <person name="Tittor J."/>
            <person name="Oesterhelt D."/>
        </authorList>
    </citation>
    <scope>NUCLEOTIDE SEQUENCE [LARGE SCALE GENOMIC DNA]</scope>
    <source>
        <strain evidence="10">ATCC 35678 / DSM 2160 / CIP 103997 / JCM 8858 / NBRC 14720 / NCIMB 2260 / Gabara</strain>
    </source>
</reference>
<evidence type="ECO:0000256" key="5">
    <source>
        <dbReference type="ARBA" id="ARBA00022777"/>
    </source>
</evidence>
<dbReference type="Gene3D" id="3.30.450.20">
    <property type="entry name" value="PAS domain"/>
    <property type="match status" value="2"/>
</dbReference>
<feature type="domain" description="Histidine kinase" evidence="6">
    <location>
        <begin position="258"/>
        <end position="463"/>
    </location>
</feature>
<evidence type="ECO:0000256" key="3">
    <source>
        <dbReference type="ARBA" id="ARBA00022553"/>
    </source>
</evidence>
<keyword evidence="10" id="KW-1185">Reference proteome</keyword>
<dbReference type="InterPro" id="IPR035965">
    <property type="entry name" value="PAS-like_dom_sf"/>
</dbReference>
<dbReference type="OrthoDB" id="230688at2157"/>
<evidence type="ECO:0000256" key="1">
    <source>
        <dbReference type="ARBA" id="ARBA00000085"/>
    </source>
</evidence>
<dbReference type="EnsemblBacteria" id="CAI49349">
    <property type="protein sequence ID" value="CAI49349"/>
    <property type="gene ID" value="NP_2516A"/>
</dbReference>
<dbReference type="InterPro" id="IPR005467">
    <property type="entry name" value="His_kinase_dom"/>
</dbReference>
<evidence type="ECO:0000313" key="10">
    <source>
        <dbReference type="Proteomes" id="UP000002698"/>
    </source>
</evidence>
<dbReference type="Pfam" id="PF08447">
    <property type="entry name" value="PAS_3"/>
    <property type="match status" value="2"/>
</dbReference>
<dbReference type="CDD" id="cd00075">
    <property type="entry name" value="HATPase"/>
    <property type="match status" value="1"/>
</dbReference>
<comment type="catalytic activity">
    <reaction evidence="1">
        <text>ATP + protein L-histidine = ADP + protein N-phospho-L-histidine.</text>
        <dbReference type="EC" id="2.7.13.3"/>
    </reaction>
</comment>
<keyword evidence="4 9" id="KW-0808">Transferase</keyword>
<dbReference type="STRING" id="348780.NP_2516A"/>
<dbReference type="PROSITE" id="PS50109">
    <property type="entry name" value="HIS_KIN"/>
    <property type="match status" value="1"/>
</dbReference>
<dbReference type="PANTHER" id="PTHR43304:SF1">
    <property type="entry name" value="PAC DOMAIN-CONTAINING PROTEIN"/>
    <property type="match status" value="1"/>
</dbReference>
<dbReference type="SMART" id="SM00086">
    <property type="entry name" value="PAC"/>
    <property type="match status" value="2"/>
</dbReference>
<evidence type="ECO:0000313" key="9">
    <source>
        <dbReference type="EMBL" id="CAI49349.1"/>
    </source>
</evidence>
<dbReference type="PANTHER" id="PTHR43304">
    <property type="entry name" value="PHYTOCHROME-LIKE PROTEIN CPH1"/>
    <property type="match status" value="1"/>
</dbReference>
<keyword evidence="5 9" id="KW-0418">Kinase</keyword>
<dbReference type="SMART" id="SM00387">
    <property type="entry name" value="HATPase_c"/>
    <property type="match status" value="1"/>
</dbReference>
<dbReference type="eggNOG" id="arCOG02365">
    <property type="taxonomic scope" value="Archaea"/>
</dbReference>
<proteinExistence type="predicted"/>
<dbReference type="PRINTS" id="PR00344">
    <property type="entry name" value="BCTRLSENSOR"/>
</dbReference>
<evidence type="ECO:0000256" key="4">
    <source>
        <dbReference type="ARBA" id="ARBA00022679"/>
    </source>
</evidence>
<accession>A0A1U7EW93</accession>
<evidence type="ECO:0000256" key="2">
    <source>
        <dbReference type="ARBA" id="ARBA00012438"/>
    </source>
</evidence>